<evidence type="ECO:0000313" key="6">
    <source>
        <dbReference type="Proteomes" id="UP001151287"/>
    </source>
</evidence>
<dbReference type="InterPro" id="IPR001584">
    <property type="entry name" value="Integrase_cat-core"/>
</dbReference>
<reference evidence="4" key="1">
    <citation type="journal article" date="2022" name="Cell">
        <title>Repeat-based holocentromeres influence genome architecture and karyotype evolution.</title>
        <authorList>
            <person name="Hofstatter P.G."/>
            <person name="Thangavel G."/>
            <person name="Lux T."/>
            <person name="Neumann P."/>
            <person name="Vondrak T."/>
            <person name="Novak P."/>
            <person name="Zhang M."/>
            <person name="Costa L."/>
            <person name="Castellani M."/>
            <person name="Scott A."/>
            <person name="Toegelov H."/>
            <person name="Fuchs J."/>
            <person name="Mata-Sucre Y."/>
            <person name="Dias Y."/>
            <person name="Vanzela A.L.L."/>
            <person name="Huettel B."/>
            <person name="Almeida C.C.S."/>
            <person name="Simkova H."/>
            <person name="Souza G."/>
            <person name="Pedrosa-Harand A."/>
            <person name="Macas J."/>
            <person name="Mayer K.F.X."/>
            <person name="Houben A."/>
            <person name="Marques A."/>
        </authorList>
    </citation>
    <scope>NUCLEOTIDE SEQUENCE</scope>
    <source>
        <strain evidence="4">RhyBre1mFocal</strain>
    </source>
</reference>
<dbReference type="Pfam" id="PF00665">
    <property type="entry name" value="rve"/>
    <property type="match status" value="1"/>
</dbReference>
<feature type="region of interest" description="Disordered" evidence="2">
    <location>
        <begin position="826"/>
        <end position="888"/>
    </location>
</feature>
<dbReference type="GO" id="GO:0015074">
    <property type="term" value="P:DNA integration"/>
    <property type="evidence" value="ECO:0007669"/>
    <property type="project" value="InterPro"/>
</dbReference>
<dbReference type="Pfam" id="PF25597">
    <property type="entry name" value="SH3_retrovirus"/>
    <property type="match status" value="1"/>
</dbReference>
<gene>
    <name evidence="4" type="ORF">LUZ63_013185</name>
    <name evidence="5" type="ORF">LUZ63_015540</name>
</gene>
<dbReference type="InterPro" id="IPR054722">
    <property type="entry name" value="PolX-like_BBD"/>
</dbReference>
<dbReference type="InterPro" id="IPR036397">
    <property type="entry name" value="RNaseH_sf"/>
</dbReference>
<dbReference type="GO" id="GO:0003676">
    <property type="term" value="F:nucleic acid binding"/>
    <property type="evidence" value="ECO:0007669"/>
    <property type="project" value="InterPro"/>
</dbReference>
<dbReference type="GO" id="GO:0004190">
    <property type="term" value="F:aspartic-type endopeptidase activity"/>
    <property type="evidence" value="ECO:0007669"/>
    <property type="project" value="UniProtKB-KW"/>
</dbReference>
<feature type="domain" description="Integrase catalytic" evidence="3">
    <location>
        <begin position="546"/>
        <end position="721"/>
    </location>
</feature>
<comment type="caution">
    <text evidence="4">The sequence shown here is derived from an EMBL/GenBank/DDBJ whole genome shotgun (WGS) entry which is preliminary data.</text>
</comment>
<dbReference type="InterPro" id="IPR029472">
    <property type="entry name" value="Copia-like_N"/>
</dbReference>
<dbReference type="EMBL" id="JAMQYH010000004">
    <property type="protein sequence ID" value="KAJ1691385.1"/>
    <property type="molecule type" value="Genomic_DNA"/>
</dbReference>
<dbReference type="EMBL" id="JAMQYH010000004">
    <property type="protein sequence ID" value="KAJ1689030.1"/>
    <property type="molecule type" value="Genomic_DNA"/>
</dbReference>
<evidence type="ECO:0000313" key="4">
    <source>
        <dbReference type="EMBL" id="KAJ1689030.1"/>
    </source>
</evidence>
<dbReference type="SUPFAM" id="SSF53098">
    <property type="entry name" value="Ribonuclease H-like"/>
    <property type="match status" value="1"/>
</dbReference>
<evidence type="ECO:0000313" key="5">
    <source>
        <dbReference type="EMBL" id="KAJ1691385.1"/>
    </source>
</evidence>
<dbReference type="Pfam" id="PF07727">
    <property type="entry name" value="RVT_2"/>
    <property type="match status" value="1"/>
</dbReference>
<dbReference type="Pfam" id="PF13976">
    <property type="entry name" value="gag_pre-integrs"/>
    <property type="match status" value="1"/>
</dbReference>
<accession>A0A9Q0C892</accession>
<organism evidence="4 6">
    <name type="scientific">Rhynchospora breviuscula</name>
    <dbReference type="NCBI Taxonomy" id="2022672"/>
    <lineage>
        <taxon>Eukaryota</taxon>
        <taxon>Viridiplantae</taxon>
        <taxon>Streptophyta</taxon>
        <taxon>Embryophyta</taxon>
        <taxon>Tracheophyta</taxon>
        <taxon>Spermatophyta</taxon>
        <taxon>Magnoliopsida</taxon>
        <taxon>Liliopsida</taxon>
        <taxon>Poales</taxon>
        <taxon>Cyperaceae</taxon>
        <taxon>Cyperoideae</taxon>
        <taxon>Rhynchosporeae</taxon>
        <taxon>Rhynchospora</taxon>
    </lineage>
</organism>
<evidence type="ECO:0000259" key="3">
    <source>
        <dbReference type="PROSITE" id="PS50994"/>
    </source>
</evidence>
<feature type="compositionally biased region" description="Polar residues" evidence="2">
    <location>
        <begin position="826"/>
        <end position="838"/>
    </location>
</feature>
<keyword evidence="1" id="KW-0645">Protease</keyword>
<dbReference type="PANTHER" id="PTHR11439:SF462">
    <property type="match status" value="1"/>
</dbReference>
<sequence length="1459" mass="164351">MADPNLDKKEGNQSVKRFIDSTSPFYLNSSDNPGMSISSCVLKENNYDMWVKVMKNSLSAKNKLGFVDGTVTKPTTLPESELWGTCNHMLVSWLFNSIDPVLQPSIAYFETAKELWDDLRDRFCVGNAPRIHQLKSDIAAAKQQGQSVVTYYTRLKGMWDELSSYIKVPTCTCKGCTCNVTAEFLKEKEEEKVHQFLMGLEDSIFGTVRTQILGMDPLPNLSRVYSMVVQEERHRAVVRGRDDRREAVGFAVQVSRPEVNQQRGGASERVMCTHCNKPGHDITRCFEIIGYPEGWGRGGRSTRGRGGGKGRGRGRMSAHAVHAATVESTASDVAVQPKIPGLSDIQIQQILGILQSSNHSASNDTTERLQGNLTNTTWLLDSGASHHMTGNFECLKNVHKIVLSSVVLPNGGQTSVTLEGTVHLSGGLTLKRVLYVPCLNCNLISVSELLKDNNCFATFTHGLCVVQDLISRMLIGVGEMKDGIYYYHAVTSAQANHVGKQKSSILWHRRMGHPSMHITNLLAGVNDDSCNLKSLCEICLKAKQTRDVFPVSQNKAVASFELIHCDVWGPYRVASKCGAHYFLTIVDDFTRSVWVYLMAEKKETADLLINFCNMVKTQFGKVVKCVRSDNGLEFKGERIMNFYSENGILCQTSCVYTPQQNGRVERKHRHILNVARALRFQAHMPIEFWGECVLTAAYLINRTPTQTIQNKTPYEMLFGKPPTYSQVRVFGCLCYVSNQPRTSDKFATRSKKCIFVGYPFGQKGWRVFDIETSTFIVSRDVKFFEDVFPYAQQDTSIEQNSVGRMAIIESGVHVDDNTLQNLTHQQSNASDNFQTENNESGERGSNLENNQESEEVIVVEEQQRENESQNGSVADMDATQPPAREQRVRRAPDRLKDYICYTARVDPSLPHSEHIEIQGTRYPINRYICCDKFSVTHRAFLASVTKEKEPEHYGEAIKSKNWRDAMQNEIAALERNGTWILEDLPPNKSAIGCKWVYRIKYLADGKVERYKARLVALGNRQVEGIDYTETFAPVAKMVSVRAFLAVAAIKGWALHQMDVHNAFLHGDLHEEVYMRLPPGFTHSHPGKVCRLKRSIYGLRQAPRMWFSKLAATLESYGFVQSKADYSLFTWRKGNAFLAILVYVDDLVLAGNSDDTIGAFKQYMSNVFHMKDLGPLKYFLGIEIARGSSGLFLCQRKYVLDILAESGLLGAKPAATPIEQNHKLAESVSEKLKDPEKYRRLIGRLIYLTITRPELCYSVHVLAQFMQDPRQAHYDAALRVVRFLKNNPGQGIMLRADGNLQINAYCDSDWASCPLTRRSLTGYFVMLGNSPISWKTKKQPTVSRSSAEAEYRSMANATAELLWIKSFLKSLDVNHSSPMKLFCDSQAALHIATNPVFHERTKHIELDCHFVRDQLRTRCIAAVYTRSSEQLADIFTKALGKQQFHYLLGKLGICDLHAPT</sequence>
<keyword evidence="1" id="KW-0378">Hydrolase</keyword>
<dbReference type="OrthoDB" id="646770at2759"/>
<dbReference type="InterPro" id="IPR025724">
    <property type="entry name" value="GAG-pre-integrase_dom"/>
</dbReference>
<evidence type="ECO:0000256" key="1">
    <source>
        <dbReference type="ARBA" id="ARBA00022750"/>
    </source>
</evidence>
<dbReference type="InterPro" id="IPR057670">
    <property type="entry name" value="SH3_retrovirus"/>
</dbReference>
<dbReference type="Pfam" id="PF14244">
    <property type="entry name" value="Retrotran_gag_3"/>
    <property type="match status" value="1"/>
</dbReference>
<name>A0A9Q0C892_9POAL</name>
<keyword evidence="6" id="KW-1185">Reference proteome</keyword>
<proteinExistence type="predicted"/>
<dbReference type="SUPFAM" id="SSF56672">
    <property type="entry name" value="DNA/RNA polymerases"/>
    <property type="match status" value="1"/>
</dbReference>
<dbReference type="InterPro" id="IPR012337">
    <property type="entry name" value="RNaseH-like_sf"/>
</dbReference>
<dbReference type="PROSITE" id="PS50994">
    <property type="entry name" value="INTEGRASE"/>
    <property type="match status" value="1"/>
</dbReference>
<protein>
    <recommendedName>
        <fullName evidence="3">Integrase catalytic domain-containing protein</fullName>
    </recommendedName>
</protein>
<dbReference type="Pfam" id="PF22936">
    <property type="entry name" value="Pol_BBD"/>
    <property type="match status" value="1"/>
</dbReference>
<dbReference type="CDD" id="cd09272">
    <property type="entry name" value="RNase_HI_RT_Ty1"/>
    <property type="match status" value="1"/>
</dbReference>
<dbReference type="PANTHER" id="PTHR11439">
    <property type="entry name" value="GAG-POL-RELATED RETROTRANSPOSON"/>
    <property type="match status" value="1"/>
</dbReference>
<dbReference type="Proteomes" id="UP001151287">
    <property type="component" value="Unassembled WGS sequence"/>
</dbReference>
<evidence type="ECO:0000256" key="2">
    <source>
        <dbReference type="SAM" id="MobiDB-lite"/>
    </source>
</evidence>
<keyword evidence="1" id="KW-0064">Aspartyl protease</keyword>
<dbReference type="Gene3D" id="3.30.420.10">
    <property type="entry name" value="Ribonuclease H-like superfamily/Ribonuclease H"/>
    <property type="match status" value="1"/>
</dbReference>
<dbReference type="InterPro" id="IPR043502">
    <property type="entry name" value="DNA/RNA_pol_sf"/>
</dbReference>
<dbReference type="InterPro" id="IPR013103">
    <property type="entry name" value="RVT_2"/>
</dbReference>